<dbReference type="Proteomes" id="UP000075882">
    <property type="component" value="Unassembled WGS sequence"/>
</dbReference>
<name>A0A8W7PY09_ANOCL</name>
<dbReference type="AlphaFoldDB" id="A0A8W7PY09"/>
<accession>A0A8W7PY09</accession>
<proteinExistence type="predicted"/>
<dbReference type="AntiFam" id="ANF00142">
    <property type="entry name" value="Shadow ORF (opposite yadG)"/>
</dbReference>
<evidence type="ECO:0000313" key="1">
    <source>
        <dbReference type="EnsemblMetazoa" id="ACOM039944-PA.1"/>
    </source>
</evidence>
<dbReference type="AntiFam" id="ANF00095">
    <property type="entry name" value="Shadow ORF (opposite ABC transporters)"/>
</dbReference>
<dbReference type="EnsemblMetazoa" id="ACOM039944-RA">
    <property type="protein sequence ID" value="ACOM039944-PA.1"/>
    <property type="gene ID" value="ACOM039944"/>
</dbReference>
<reference evidence="1" key="1">
    <citation type="submission" date="2022-08" db="UniProtKB">
        <authorList>
            <consortium name="EnsemblMetazoa"/>
        </authorList>
    </citation>
    <scope>IDENTIFICATION</scope>
</reference>
<sequence length="427" mass="49023">MRAHLHDLSLIEHHYHVRISNRRQAVRNDERGPVEYGRIERLLDHRFAGRIERTGRFVQDEYRRLLQQCPCNRDPLPLAPAKLYAPFAHHRLVPIGQPADELDRLLLDEADQFPPQPARRQMTQLVPIDRDATGRRFVESFQQRRHGRLAAPARAHQCHRLARSKHEIEVLQHALIGPSGIHKLNPLEAYLAPQIAIRDDQAMLKVDPRLQAQELEHTRPRRHAADDRAEQDRALGERSLNALGRHQECHQIARADGVRRHEVAAEQERRQHHPVKAQIAERLKDGNAGTELLRQDGRFVRLHPEQLDLAVLAGTGPWRSERPSKENMATATGTDTSAMLASWGEIQNSEMPPPTSWAKLRKPCEIHCLKLDLKSCTSAVSRLTSSPVRLWSKNSRSWMMICLNRSCLMLAAICSPIWLSSRMYRKL</sequence>
<organism evidence="1">
    <name type="scientific">Anopheles coluzzii</name>
    <name type="common">African malaria mosquito</name>
    <dbReference type="NCBI Taxonomy" id="1518534"/>
    <lineage>
        <taxon>Eukaryota</taxon>
        <taxon>Metazoa</taxon>
        <taxon>Ecdysozoa</taxon>
        <taxon>Arthropoda</taxon>
        <taxon>Hexapoda</taxon>
        <taxon>Insecta</taxon>
        <taxon>Pterygota</taxon>
        <taxon>Neoptera</taxon>
        <taxon>Endopterygota</taxon>
        <taxon>Diptera</taxon>
        <taxon>Nematocera</taxon>
        <taxon>Culicoidea</taxon>
        <taxon>Culicidae</taxon>
        <taxon>Anophelinae</taxon>
        <taxon>Anopheles</taxon>
    </lineage>
</organism>
<protein>
    <submittedName>
        <fullName evidence="1">Uncharacterized protein</fullName>
    </submittedName>
</protein>